<proteinExistence type="inferred from homology"/>
<feature type="domain" description="Kinesin motor" evidence="5">
    <location>
        <begin position="13"/>
        <end position="223"/>
    </location>
</feature>
<dbReference type="GO" id="GO:0005524">
    <property type="term" value="F:ATP binding"/>
    <property type="evidence" value="ECO:0007669"/>
    <property type="project" value="UniProtKB-UniRule"/>
</dbReference>
<evidence type="ECO:0000256" key="1">
    <source>
        <dbReference type="ARBA" id="ARBA00022701"/>
    </source>
</evidence>
<dbReference type="InterPro" id="IPR001752">
    <property type="entry name" value="Kinesin_motor_dom"/>
</dbReference>
<keyword evidence="2" id="KW-0175">Coiled coil</keyword>
<dbReference type="SMART" id="SM00129">
    <property type="entry name" value="KISc"/>
    <property type="match status" value="1"/>
</dbReference>
<keyword evidence="4" id="KW-0067">ATP-binding</keyword>
<dbReference type="InterPro" id="IPR027640">
    <property type="entry name" value="Kinesin-like_fam"/>
</dbReference>
<accession>A0AAE0FYZ6</accession>
<dbReference type="InterPro" id="IPR036961">
    <property type="entry name" value="Kinesin_motor_dom_sf"/>
</dbReference>
<dbReference type="InterPro" id="IPR027417">
    <property type="entry name" value="P-loop_NTPase"/>
</dbReference>
<keyword evidence="3 4" id="KW-0505">Motor protein</keyword>
<organism evidence="6 7">
    <name type="scientific">Cymbomonas tetramitiformis</name>
    <dbReference type="NCBI Taxonomy" id="36881"/>
    <lineage>
        <taxon>Eukaryota</taxon>
        <taxon>Viridiplantae</taxon>
        <taxon>Chlorophyta</taxon>
        <taxon>Pyramimonadophyceae</taxon>
        <taxon>Pyramimonadales</taxon>
        <taxon>Pyramimonadaceae</taxon>
        <taxon>Cymbomonas</taxon>
    </lineage>
</organism>
<dbReference type="GO" id="GO:0005874">
    <property type="term" value="C:microtubule"/>
    <property type="evidence" value="ECO:0007669"/>
    <property type="project" value="UniProtKB-KW"/>
</dbReference>
<dbReference type="Gene3D" id="3.40.850.10">
    <property type="entry name" value="Kinesin motor domain"/>
    <property type="match status" value="1"/>
</dbReference>
<comment type="caution">
    <text evidence="6">The sequence shown here is derived from an EMBL/GenBank/DDBJ whole genome shotgun (WGS) entry which is preliminary data.</text>
</comment>
<dbReference type="GO" id="GO:0008017">
    <property type="term" value="F:microtubule binding"/>
    <property type="evidence" value="ECO:0007669"/>
    <property type="project" value="InterPro"/>
</dbReference>
<dbReference type="SUPFAM" id="SSF52540">
    <property type="entry name" value="P-loop containing nucleoside triphosphate hydrolases"/>
    <property type="match status" value="1"/>
</dbReference>
<dbReference type="PANTHER" id="PTHR47968">
    <property type="entry name" value="CENTROMERE PROTEIN E"/>
    <property type="match status" value="1"/>
</dbReference>
<evidence type="ECO:0000259" key="5">
    <source>
        <dbReference type="PROSITE" id="PS50067"/>
    </source>
</evidence>
<dbReference type="AlphaFoldDB" id="A0AAE0FYZ6"/>
<reference evidence="6 7" key="1">
    <citation type="journal article" date="2015" name="Genome Biol. Evol.">
        <title>Comparative Genomics of a Bacterivorous Green Alga Reveals Evolutionary Causalities and Consequences of Phago-Mixotrophic Mode of Nutrition.</title>
        <authorList>
            <person name="Burns J.A."/>
            <person name="Paasch A."/>
            <person name="Narechania A."/>
            <person name="Kim E."/>
        </authorList>
    </citation>
    <scope>NUCLEOTIDE SEQUENCE [LARGE SCALE GENOMIC DNA]</scope>
    <source>
        <strain evidence="6 7">PLY_AMNH</strain>
    </source>
</reference>
<dbReference type="GO" id="GO:0003777">
    <property type="term" value="F:microtubule motor activity"/>
    <property type="evidence" value="ECO:0007669"/>
    <property type="project" value="InterPro"/>
</dbReference>
<dbReference type="GO" id="GO:0007018">
    <property type="term" value="P:microtubule-based movement"/>
    <property type="evidence" value="ECO:0007669"/>
    <property type="project" value="InterPro"/>
</dbReference>
<gene>
    <name evidence="6" type="ORF">CYMTET_23063</name>
</gene>
<dbReference type="EMBL" id="LGRX02011828">
    <property type="protein sequence ID" value="KAK3268435.1"/>
    <property type="molecule type" value="Genomic_DNA"/>
</dbReference>
<keyword evidence="4" id="KW-0547">Nucleotide-binding</keyword>
<feature type="binding site" evidence="4">
    <location>
        <begin position="107"/>
        <end position="114"/>
    </location>
    <ligand>
        <name>ATP</name>
        <dbReference type="ChEBI" id="CHEBI:30616"/>
    </ligand>
</feature>
<comment type="similarity">
    <text evidence="4">Belongs to the TRAFAC class myosin-kinesin ATPase superfamily. Kinesin family.</text>
</comment>
<dbReference type="PROSITE" id="PS50067">
    <property type="entry name" value="KINESIN_MOTOR_2"/>
    <property type="match status" value="1"/>
</dbReference>
<sequence>MAQTDVDDANDTKVLVALRVRPLSHKELEDCNGEADVQIMDKRHVIVKIMPKSLDDPLRGNRHREKRYTFDYAFDEHTDQAEIYNLTTRILVDGVLEGFNATVFAYGATGAGKTYTMIGTPDSPGIMVLTLQDLFERISKSDEANEFSFKVTFNYLEVYNENIQDLLSPSSVYLDLREDPVKGMCVAGISDWEVSSAADILELLRRGNRHRSQVTSLGSTTAG</sequence>
<evidence type="ECO:0000313" key="6">
    <source>
        <dbReference type="EMBL" id="KAK3268435.1"/>
    </source>
</evidence>
<evidence type="ECO:0000256" key="3">
    <source>
        <dbReference type="ARBA" id="ARBA00023175"/>
    </source>
</evidence>
<keyword evidence="1" id="KW-0493">Microtubule</keyword>
<evidence type="ECO:0000256" key="4">
    <source>
        <dbReference type="PROSITE-ProRule" id="PRU00283"/>
    </source>
</evidence>
<dbReference type="Pfam" id="PF00225">
    <property type="entry name" value="Kinesin"/>
    <property type="match status" value="1"/>
</dbReference>
<dbReference type="Proteomes" id="UP001190700">
    <property type="component" value="Unassembled WGS sequence"/>
</dbReference>
<dbReference type="PANTHER" id="PTHR47968:SF13">
    <property type="entry name" value="KINESIN-LIKE PROTEIN KIF19 ISOFORM X1"/>
    <property type="match status" value="1"/>
</dbReference>
<evidence type="ECO:0000256" key="2">
    <source>
        <dbReference type="ARBA" id="ARBA00023054"/>
    </source>
</evidence>
<protein>
    <recommendedName>
        <fullName evidence="5">Kinesin motor domain-containing protein</fullName>
    </recommendedName>
</protein>
<name>A0AAE0FYZ6_9CHLO</name>
<keyword evidence="7" id="KW-1185">Reference proteome</keyword>
<evidence type="ECO:0000313" key="7">
    <source>
        <dbReference type="Proteomes" id="UP001190700"/>
    </source>
</evidence>